<dbReference type="STRING" id="1318466.BN85411340"/>
<sequence length="324" mass="37903">MTELIKYTLIENGLDFLLSSIENFPLDKSNLDVAKKKLKYSLLHLSASLEIFFKKRLEKENWVYIFDDMNKADKNKFKNRDFRSVDLETAIQRLAKISGVQKSQQEKTVLNNFKIKRNKLVHYDFQDTIIALENDIVKVVRIVVIFISNNLLDAIVSEKEKSIFIEIKDKLIDLDQYTEELSNLAREQVKIDDVDEDRIVTCPHCFEDFLSLSPNKKGNHFCYYCNWSPEYENGFKEVAEAFIEKNIGSIYQMQQDGDNIPLYECFKCGTKSLVINQEVAHCFNCGEDFQEIQWCCNCGRPIQSGREDDIFMCKDCIEYKMIND</sequence>
<dbReference type="HOGENOM" id="CLU_854256_0_0_14"/>
<accession>U4KS45</accession>
<dbReference type="RefSeq" id="WP_030003595.1">
    <property type="nucleotide sequence ID" value="NC_022538.1"/>
</dbReference>
<evidence type="ECO:0000313" key="1">
    <source>
        <dbReference type="EMBL" id="CCV64711.1"/>
    </source>
</evidence>
<keyword evidence="2" id="KW-1185">Reference proteome</keyword>
<protein>
    <submittedName>
        <fullName evidence="1">Uncharacterized protein</fullName>
    </submittedName>
</protein>
<proteinExistence type="predicted"/>
<dbReference type="AlphaFoldDB" id="U4KS45"/>
<organism evidence="1 2">
    <name type="scientific">Alteracholeplasma palmae (strain ATCC 49389 / J233)</name>
    <name type="common">Acholeplasma palmae</name>
    <dbReference type="NCBI Taxonomy" id="1318466"/>
    <lineage>
        <taxon>Bacteria</taxon>
        <taxon>Bacillati</taxon>
        <taxon>Mycoplasmatota</taxon>
        <taxon>Mollicutes</taxon>
        <taxon>Acholeplasmatales</taxon>
        <taxon>Acholeplasmataceae</taxon>
        <taxon>Acholeplasma</taxon>
    </lineage>
</organism>
<dbReference type="EMBL" id="FO681347">
    <property type="protein sequence ID" value="CCV64711.1"/>
    <property type="molecule type" value="Genomic_DNA"/>
</dbReference>
<dbReference type="OrthoDB" id="3818700at2"/>
<gene>
    <name evidence="1" type="ORF">BN85411340</name>
</gene>
<dbReference type="Proteomes" id="UP000032740">
    <property type="component" value="Chromosome"/>
</dbReference>
<evidence type="ECO:0000313" key="2">
    <source>
        <dbReference type="Proteomes" id="UP000032740"/>
    </source>
</evidence>
<reference evidence="1 2" key="1">
    <citation type="journal article" date="2013" name="J. Mol. Microbiol. Biotechnol.">
        <title>Analysis of the Complete Genomes of Acholeplasma brassicae , A. palmae and A. laidlawii and Their Comparison to the Obligate Parasites from ' Candidatus Phytoplasma'.</title>
        <authorList>
            <person name="Kube M."/>
            <person name="Siewert C."/>
            <person name="Migdoll A.M."/>
            <person name="Duduk B."/>
            <person name="Holz S."/>
            <person name="Rabus R."/>
            <person name="Seemuller E."/>
            <person name="Mitrovic J."/>
            <person name="Muller I."/>
            <person name="Buttner C."/>
            <person name="Reinhardt R."/>
        </authorList>
    </citation>
    <scope>NUCLEOTIDE SEQUENCE [LARGE SCALE GENOMIC DNA]</scope>
    <source>
        <strain evidence="1 2">J233</strain>
    </source>
</reference>
<dbReference type="KEGG" id="apal:BN85411340"/>
<name>U4KS45_ALTPJ</name>